<proteinExistence type="predicted"/>
<keyword evidence="3" id="KW-1185">Reference proteome</keyword>
<dbReference type="PROSITE" id="PS51257">
    <property type="entry name" value="PROKAR_LIPOPROTEIN"/>
    <property type="match status" value="1"/>
</dbReference>
<dbReference type="KEGG" id="htx:EKK97_11020"/>
<dbReference type="SUPFAM" id="SSF50969">
    <property type="entry name" value="YVTN repeat-like/Quinoprotein amine dehydrogenase"/>
    <property type="match status" value="1"/>
</dbReference>
<dbReference type="InterPro" id="IPR011044">
    <property type="entry name" value="Quino_amine_DH_bsu"/>
</dbReference>
<dbReference type="InterPro" id="IPR011042">
    <property type="entry name" value="6-blade_b-propeller_TolB-like"/>
</dbReference>
<evidence type="ECO:0000313" key="3">
    <source>
        <dbReference type="Proteomes" id="UP000464013"/>
    </source>
</evidence>
<dbReference type="Proteomes" id="UP000464013">
    <property type="component" value="Chromosome"/>
</dbReference>
<dbReference type="AlphaFoldDB" id="A0A6I6SR08"/>
<evidence type="ECO:0000313" key="2">
    <source>
        <dbReference type="EMBL" id="QHC50027.1"/>
    </source>
</evidence>
<dbReference type="Gene3D" id="2.120.10.30">
    <property type="entry name" value="TolB, C-terminal domain"/>
    <property type="match status" value="1"/>
</dbReference>
<accession>A0A6I6SR08</accession>
<dbReference type="EMBL" id="CP035042">
    <property type="protein sequence ID" value="QHC50027.1"/>
    <property type="molecule type" value="Genomic_DNA"/>
</dbReference>
<sequence length="225" mass="24037">MAPRRLPLALTIATAALVLSGCPSPGDGEPPPEAETADTSQPEAALAPLEVGDEQIRAADGSVLVGIDDVPNTIRVDQQAEFGAADRFQEATISPDGAWLAVVTTGAAHSAGWLVRMDARQPRPAAFQYGGNITIGLWSEDSRRLVFVQEGPAGGRTLTVVDAERLGETVEEGAMPVRSPEHDELAPEERIYEALAWSNGELLFRVGGERWIFDPDSGEVWPSKQ</sequence>
<evidence type="ECO:0008006" key="4">
    <source>
        <dbReference type="Google" id="ProtNLM"/>
    </source>
</evidence>
<evidence type="ECO:0000256" key="1">
    <source>
        <dbReference type="SAM" id="MobiDB-lite"/>
    </source>
</evidence>
<dbReference type="OrthoDB" id="6157243at2"/>
<organism evidence="2 3">
    <name type="scientific">Billgrantia tianxiuensis</name>
    <dbReference type="NCBI Taxonomy" id="2497861"/>
    <lineage>
        <taxon>Bacteria</taxon>
        <taxon>Pseudomonadati</taxon>
        <taxon>Pseudomonadota</taxon>
        <taxon>Gammaproteobacteria</taxon>
        <taxon>Oceanospirillales</taxon>
        <taxon>Halomonadaceae</taxon>
        <taxon>Billgrantia</taxon>
    </lineage>
</organism>
<feature type="region of interest" description="Disordered" evidence="1">
    <location>
        <begin position="21"/>
        <end position="41"/>
    </location>
</feature>
<name>A0A6I6SR08_9GAMM</name>
<protein>
    <recommendedName>
        <fullName evidence="4">Lipoprotein LpqB beta-propeller domain-containing protein</fullName>
    </recommendedName>
</protein>
<gene>
    <name evidence="2" type="ORF">EKK97_11020</name>
</gene>
<reference evidence="2 3" key="1">
    <citation type="submission" date="2019-01" db="EMBL/GenBank/DDBJ databases">
        <title>Complete genome of a denitifying bacterium Halomons sp. BC-M4-5.</title>
        <authorList>
            <person name="Wang L."/>
            <person name="Shao Z."/>
        </authorList>
    </citation>
    <scope>NUCLEOTIDE SEQUENCE [LARGE SCALE GENOMIC DNA]</scope>
    <source>
        <strain evidence="2 3">BC-M4-5</strain>
    </source>
</reference>